<feature type="domain" description="PilZ" evidence="1">
    <location>
        <begin position="32"/>
        <end position="111"/>
    </location>
</feature>
<dbReference type="InterPro" id="IPR009875">
    <property type="entry name" value="PilZ_domain"/>
</dbReference>
<gene>
    <name evidence="2" type="ORF">AS033_05155</name>
    <name evidence="3" type="ORF">RSA11_01525</name>
    <name evidence="4" type="ORF">SZL87_02085</name>
</gene>
<reference evidence="4 7" key="3">
    <citation type="submission" date="2023-12" db="EMBL/GenBank/DDBJ databases">
        <authorList>
            <person name="Easwaran N."/>
            <person name="Lazarus H.P.S."/>
        </authorList>
    </citation>
    <scope>NUCLEOTIDE SEQUENCE [LARGE SCALE GENOMIC DNA]</scope>
    <source>
        <strain evidence="4 7">VIT-2023</strain>
    </source>
</reference>
<evidence type="ECO:0000313" key="4">
    <source>
        <dbReference type="EMBL" id="MEI4461207.1"/>
    </source>
</evidence>
<dbReference type="GO" id="GO:0035438">
    <property type="term" value="F:cyclic-di-GMP binding"/>
    <property type="evidence" value="ECO:0007669"/>
    <property type="project" value="InterPro"/>
</dbReference>
<evidence type="ECO:0000313" key="3">
    <source>
        <dbReference type="EMBL" id="KTR28407.1"/>
    </source>
</evidence>
<dbReference type="AlphaFoldDB" id="A0A0V8GKG7"/>
<evidence type="ECO:0000313" key="6">
    <source>
        <dbReference type="Proteomes" id="UP000072605"/>
    </source>
</evidence>
<evidence type="ECO:0000259" key="1">
    <source>
        <dbReference type="Pfam" id="PF07238"/>
    </source>
</evidence>
<proteinExistence type="predicted"/>
<dbReference type="Proteomes" id="UP001387110">
    <property type="component" value="Unassembled WGS sequence"/>
</dbReference>
<reference evidence="2 5" key="1">
    <citation type="journal article" date="2015" name="Int. J. Syst. Evol. Microbiol.">
        <title>Exiguobacterium enclense sp. nov., isolated from sediment.</title>
        <authorList>
            <person name="Dastager S.G."/>
            <person name="Mawlankar R."/>
            <person name="Sonalkar V.V."/>
            <person name="Thorat M.N."/>
            <person name="Mual P."/>
            <person name="Verma A."/>
            <person name="Krishnamurthi S."/>
            <person name="Tang S.K."/>
            <person name="Li W.J."/>
        </authorList>
    </citation>
    <scope>NUCLEOTIDE SEQUENCE [LARGE SCALE GENOMIC DNA]</scope>
    <source>
        <strain evidence="2 5">NIO-1109</strain>
    </source>
</reference>
<evidence type="ECO:0000313" key="2">
    <source>
        <dbReference type="EMBL" id="KSU50770.1"/>
    </source>
</evidence>
<protein>
    <submittedName>
        <fullName evidence="4">PilZ domain-containing protein</fullName>
    </submittedName>
    <submittedName>
        <fullName evidence="2">Pilus assembly protein PilZ</fullName>
    </submittedName>
</protein>
<dbReference type="Pfam" id="PF07238">
    <property type="entry name" value="PilZ"/>
    <property type="match status" value="1"/>
</dbReference>
<dbReference type="EMBL" id="JBAWKY010000001">
    <property type="protein sequence ID" value="MEI4461207.1"/>
    <property type="molecule type" value="Genomic_DNA"/>
</dbReference>
<dbReference type="EMBL" id="LNQL01000001">
    <property type="protein sequence ID" value="KSU50770.1"/>
    <property type="molecule type" value="Genomic_DNA"/>
</dbReference>
<dbReference type="Proteomes" id="UP000053797">
    <property type="component" value="Unassembled WGS sequence"/>
</dbReference>
<keyword evidence="7" id="KW-1185">Reference proteome</keyword>
<reference evidence="3 6" key="2">
    <citation type="journal article" date="2016" name="Front. Microbiol.">
        <title>Genomic Resource of Rice Seed Associated Bacteria.</title>
        <authorList>
            <person name="Midha S."/>
            <person name="Bansal K."/>
            <person name="Sharma S."/>
            <person name="Kumar N."/>
            <person name="Patil P.P."/>
            <person name="Chaudhry V."/>
            <person name="Patil P.B."/>
        </authorList>
    </citation>
    <scope>NUCLEOTIDE SEQUENCE [LARGE SCALE GENOMIC DNA]</scope>
    <source>
        <strain evidence="3 6">RSA11</strain>
    </source>
</reference>
<comment type="caution">
    <text evidence="2">The sequence shown here is derived from an EMBL/GenBank/DDBJ whole genome shotgun (WGS) entry which is preliminary data.</text>
</comment>
<organism evidence="2 5">
    <name type="scientific">Exiguobacterium indicum</name>
    <dbReference type="NCBI Taxonomy" id="296995"/>
    <lineage>
        <taxon>Bacteria</taxon>
        <taxon>Bacillati</taxon>
        <taxon>Bacillota</taxon>
        <taxon>Bacilli</taxon>
        <taxon>Bacillales</taxon>
        <taxon>Bacillales Family XII. Incertae Sedis</taxon>
        <taxon>Exiguobacterium</taxon>
    </lineage>
</organism>
<dbReference type="RefSeq" id="WP_023468582.1">
    <property type="nucleotide sequence ID" value="NZ_FMYN01000001.1"/>
</dbReference>
<evidence type="ECO:0000313" key="7">
    <source>
        <dbReference type="Proteomes" id="UP001387110"/>
    </source>
</evidence>
<sequence>MKIKRNEPFRYTLKKPITGEFHLLKNDQRTPKGLMKIHNISPNGLAISTELKLPLLKSMKIVVEFSLIEGQEPLCIEGQLLHEKPVGPERLYGIRLNPSTTDRDTIIAQVKQVAQLER</sequence>
<dbReference type="EMBL" id="LDQV01000006">
    <property type="protein sequence ID" value="KTR28407.1"/>
    <property type="molecule type" value="Genomic_DNA"/>
</dbReference>
<dbReference type="OrthoDB" id="2354159at2"/>
<name>A0A0V8GKG7_9BACL</name>
<dbReference type="GeneID" id="90836996"/>
<accession>A0A0V8GKG7</accession>
<evidence type="ECO:0000313" key="5">
    <source>
        <dbReference type="Proteomes" id="UP000053797"/>
    </source>
</evidence>
<dbReference type="Proteomes" id="UP000072605">
    <property type="component" value="Unassembled WGS sequence"/>
</dbReference>